<evidence type="ECO:0000313" key="2">
    <source>
        <dbReference type="EMBL" id="OIV96650.1"/>
    </source>
</evidence>
<gene>
    <name evidence="2" type="ORF">TanjilG_09192</name>
</gene>
<name>A0A4P1QWX6_LUPAN</name>
<dbReference type="PANTHER" id="PTHR35466:SF4">
    <property type="entry name" value="EXPRESSED PROTEIN"/>
    <property type="match status" value="1"/>
</dbReference>
<dbReference type="KEGG" id="lang:109327889"/>
<protein>
    <submittedName>
        <fullName evidence="2">Uncharacterized protein</fullName>
    </submittedName>
</protein>
<dbReference type="Proteomes" id="UP000188354">
    <property type="component" value="Chromosome LG15"/>
</dbReference>
<feature type="region of interest" description="Disordered" evidence="1">
    <location>
        <begin position="33"/>
        <end position="55"/>
    </location>
</feature>
<keyword evidence="3" id="KW-1185">Reference proteome</keyword>
<dbReference type="Pfam" id="PF05097">
    <property type="entry name" value="DUF688"/>
    <property type="match status" value="1"/>
</dbReference>
<reference evidence="2 3" key="1">
    <citation type="journal article" date="2017" name="Plant Biotechnol. J.">
        <title>A comprehensive draft genome sequence for lupin (Lupinus angustifolius), an emerging health food: insights into plant-microbe interactions and legume evolution.</title>
        <authorList>
            <person name="Hane J.K."/>
            <person name="Ming Y."/>
            <person name="Kamphuis L.G."/>
            <person name="Nelson M.N."/>
            <person name="Garg G."/>
            <person name="Atkins C.A."/>
            <person name="Bayer P.E."/>
            <person name="Bravo A."/>
            <person name="Bringans S."/>
            <person name="Cannon S."/>
            <person name="Edwards D."/>
            <person name="Foley R."/>
            <person name="Gao L.L."/>
            <person name="Harrison M.J."/>
            <person name="Huang W."/>
            <person name="Hurgobin B."/>
            <person name="Li S."/>
            <person name="Liu C.W."/>
            <person name="McGrath A."/>
            <person name="Morahan G."/>
            <person name="Murray J."/>
            <person name="Weller J."/>
            <person name="Jian J."/>
            <person name="Singh K.B."/>
        </authorList>
    </citation>
    <scope>NUCLEOTIDE SEQUENCE [LARGE SCALE GENOMIC DNA]</scope>
    <source>
        <strain evidence="3">cv. Tanjil</strain>
        <tissue evidence="2">Whole plant</tissue>
    </source>
</reference>
<dbReference type="InterPro" id="IPR007789">
    <property type="entry name" value="DUF688"/>
</dbReference>
<feature type="compositionally biased region" description="Pro residues" evidence="1">
    <location>
        <begin position="45"/>
        <end position="55"/>
    </location>
</feature>
<proteinExistence type="predicted"/>
<dbReference type="AlphaFoldDB" id="A0A4P1QWX6"/>
<organism evidence="2 3">
    <name type="scientific">Lupinus angustifolius</name>
    <name type="common">Narrow-leaved blue lupine</name>
    <dbReference type="NCBI Taxonomy" id="3871"/>
    <lineage>
        <taxon>Eukaryota</taxon>
        <taxon>Viridiplantae</taxon>
        <taxon>Streptophyta</taxon>
        <taxon>Embryophyta</taxon>
        <taxon>Tracheophyta</taxon>
        <taxon>Spermatophyta</taxon>
        <taxon>Magnoliopsida</taxon>
        <taxon>eudicotyledons</taxon>
        <taxon>Gunneridae</taxon>
        <taxon>Pentapetalae</taxon>
        <taxon>rosids</taxon>
        <taxon>fabids</taxon>
        <taxon>Fabales</taxon>
        <taxon>Fabaceae</taxon>
        <taxon>Papilionoideae</taxon>
        <taxon>50 kb inversion clade</taxon>
        <taxon>genistoids sensu lato</taxon>
        <taxon>core genistoids</taxon>
        <taxon>Genisteae</taxon>
        <taxon>Lupinus</taxon>
    </lineage>
</organism>
<accession>A0A4P1QWX6</accession>
<evidence type="ECO:0000256" key="1">
    <source>
        <dbReference type="SAM" id="MobiDB-lite"/>
    </source>
</evidence>
<dbReference type="PANTHER" id="PTHR35466">
    <property type="entry name" value="SERINE/ARGININE REPETITIVE MATRIX PROTEIN 1"/>
    <property type="match status" value="1"/>
</dbReference>
<sequence length="177" mass="20114">MVMDYNDNDEYDSFKKPGSVPFKWEVKPGVPIIHHHQNQRVQSEPPSPKLRPPPAGSYLFSPVQTCSRSFRSAPKVRSDRFRFDHPLFSRPESVSAGCFFSPFLRRLKSNKKTTANRCNNSDNEPDYELEEIETLSRWSLSSKKSISPFRASTTSSYSITSSPGPISDAEWAGFSLF</sequence>
<evidence type="ECO:0000313" key="3">
    <source>
        <dbReference type="Proteomes" id="UP000188354"/>
    </source>
</evidence>
<dbReference type="Gramene" id="OIV96650">
    <property type="protein sequence ID" value="OIV96650"/>
    <property type="gene ID" value="TanjilG_09192"/>
</dbReference>
<dbReference type="OrthoDB" id="1110378at2759"/>
<dbReference type="EMBL" id="CM007375">
    <property type="protein sequence ID" value="OIV96650.1"/>
    <property type="molecule type" value="Genomic_DNA"/>
</dbReference>